<dbReference type="OrthoDB" id="10251809at2759"/>
<dbReference type="eggNOG" id="ENOG502S94H">
    <property type="taxonomic scope" value="Eukaryota"/>
</dbReference>
<evidence type="ECO:0000256" key="2">
    <source>
        <dbReference type="ARBA" id="ARBA00022737"/>
    </source>
</evidence>
<dbReference type="AlphaFoldDB" id="F2UB51"/>
<evidence type="ECO:0000313" key="5">
    <source>
        <dbReference type="EMBL" id="EGD74064.1"/>
    </source>
</evidence>
<dbReference type="InterPro" id="IPR036047">
    <property type="entry name" value="F-box-like_dom_sf"/>
</dbReference>
<gene>
    <name evidence="5" type="ORF">PTSG_05756</name>
</gene>
<dbReference type="Pfam" id="PF24681">
    <property type="entry name" value="Kelch_KLHDC2_KLHL20_DRC7"/>
    <property type="match status" value="1"/>
</dbReference>
<evidence type="ECO:0000313" key="6">
    <source>
        <dbReference type="Proteomes" id="UP000007799"/>
    </source>
</evidence>
<evidence type="ECO:0000256" key="3">
    <source>
        <dbReference type="SAM" id="MobiDB-lite"/>
    </source>
</evidence>
<name>F2UB51_SALR5</name>
<protein>
    <recommendedName>
        <fullName evidence="4">F-box domain-containing protein</fullName>
    </recommendedName>
</protein>
<dbReference type="SUPFAM" id="SSF81383">
    <property type="entry name" value="F-box domain"/>
    <property type="match status" value="1"/>
</dbReference>
<keyword evidence="1" id="KW-0880">Kelch repeat</keyword>
<dbReference type="KEGG" id="sre:PTSG_05756"/>
<dbReference type="STRING" id="946362.F2UB51"/>
<evidence type="ECO:0000259" key="4">
    <source>
        <dbReference type="PROSITE" id="PS50181"/>
    </source>
</evidence>
<feature type="compositionally biased region" description="Acidic residues" evidence="3">
    <location>
        <begin position="495"/>
        <end position="508"/>
    </location>
</feature>
<keyword evidence="2" id="KW-0677">Repeat</keyword>
<dbReference type="FunCoup" id="F2UB51">
    <property type="interactions" value="752"/>
</dbReference>
<keyword evidence="6" id="KW-1185">Reference proteome</keyword>
<dbReference type="PANTHER" id="PTHR46093">
    <property type="entry name" value="ACYL-COA-BINDING DOMAIN-CONTAINING PROTEIN 5"/>
    <property type="match status" value="1"/>
</dbReference>
<dbReference type="OMA" id="GREMSAC"/>
<dbReference type="RefSeq" id="XP_004993626.1">
    <property type="nucleotide sequence ID" value="XM_004993569.1"/>
</dbReference>
<sequence length="508" mass="56293">MDESCEDAPALCGLLDLDDLLLVHIASFLDVPSVLTLQLTCQRLAQLLNQPDVWRAKYLREFTSKAMMRATVALQEEDVRDWFQAYRFGYAIQNLRRVEWLKPAMKTPVQPCEGHAVCLFQDRYAVIVLGFGNMGLEPAVEILDLHQLPTRVSSLEVTETNERPHITYGHTLTPLPDGRLFLHGGCTLGGYFGAVQDGAVLSIDIQGDKATVKWDHVRLEGGVGFTSYHFVAPVPTDPSKLVVVGGLHDHDPATTVGLLETETFTWIPLVQAPDENRPADRYGFAAGIVDRSLWVLGGCSGSDIRRSGDDQRDVWALDLHVLLEQHQVQWERVVETEGMPENMFGRETAAVVVDKKILAIGGSINHMRNDEVTNALYWFDTETHTFNTVASHAQTRTMLPNPHLSGEAILYKHFFIAFGGWTPNGLLRGPYVANLAPLRGDGEDELPEAYPPATFSVEDAPPMRLPTLQHLHAFLLMVGRTPRTRARSADGGGHDDDDDDDDDDAAST</sequence>
<dbReference type="Gene3D" id="1.20.1280.50">
    <property type="match status" value="1"/>
</dbReference>
<organism evidence="6">
    <name type="scientific">Salpingoeca rosetta (strain ATCC 50818 / BSB-021)</name>
    <dbReference type="NCBI Taxonomy" id="946362"/>
    <lineage>
        <taxon>Eukaryota</taxon>
        <taxon>Choanoflagellata</taxon>
        <taxon>Craspedida</taxon>
        <taxon>Salpingoecidae</taxon>
        <taxon>Salpingoeca</taxon>
    </lineage>
</organism>
<dbReference type="GeneID" id="16074202"/>
<feature type="region of interest" description="Disordered" evidence="3">
    <location>
        <begin position="484"/>
        <end position="508"/>
    </location>
</feature>
<reference evidence="5" key="1">
    <citation type="submission" date="2009-08" db="EMBL/GenBank/DDBJ databases">
        <title>Annotation of Salpingoeca rosetta.</title>
        <authorList>
            <consortium name="The Broad Institute Genome Sequencing Platform"/>
            <person name="Russ C."/>
            <person name="Cuomo C."/>
            <person name="Burger G."/>
            <person name="Gray M.W."/>
            <person name="Holland P.W.H."/>
            <person name="King N."/>
            <person name="Lang F.B.F."/>
            <person name="Roger A.J."/>
            <person name="Ruiz-Trillo I."/>
            <person name="Young S.K."/>
            <person name="Zeng Q."/>
            <person name="Gargeya S."/>
            <person name="Alvarado L."/>
            <person name="Berlin A."/>
            <person name="Chapman S.B."/>
            <person name="Chen Z."/>
            <person name="Freedman E."/>
            <person name="Gellesch M."/>
            <person name="Goldberg J."/>
            <person name="Griggs A."/>
            <person name="Gujja S."/>
            <person name="Heilman E."/>
            <person name="Heiman D."/>
            <person name="Howarth C."/>
            <person name="Mehta T."/>
            <person name="Neiman D."/>
            <person name="Pearson M."/>
            <person name="Roberts A."/>
            <person name="Saif S."/>
            <person name="Shea T."/>
            <person name="Shenoy N."/>
            <person name="Sisk P."/>
            <person name="Stolte C."/>
            <person name="Sykes S."/>
            <person name="White J."/>
            <person name="Yandava C."/>
            <person name="Haas B."/>
            <person name="Nusbaum C."/>
            <person name="Birren B."/>
        </authorList>
    </citation>
    <scope>NUCLEOTIDE SEQUENCE [LARGE SCALE GENOMIC DNA]</scope>
    <source>
        <strain evidence="5">ATCC 50818</strain>
    </source>
</reference>
<dbReference type="InterPro" id="IPR015915">
    <property type="entry name" value="Kelch-typ_b-propeller"/>
</dbReference>
<dbReference type="InParanoid" id="F2UB51"/>
<dbReference type="SUPFAM" id="SSF117281">
    <property type="entry name" value="Kelch motif"/>
    <property type="match status" value="1"/>
</dbReference>
<dbReference type="Pfam" id="PF12937">
    <property type="entry name" value="F-box-like"/>
    <property type="match status" value="1"/>
</dbReference>
<feature type="domain" description="F-box" evidence="4">
    <location>
        <begin position="11"/>
        <end position="57"/>
    </location>
</feature>
<dbReference type="PROSITE" id="PS50181">
    <property type="entry name" value="FBOX"/>
    <property type="match status" value="1"/>
</dbReference>
<dbReference type="Proteomes" id="UP000007799">
    <property type="component" value="Unassembled WGS sequence"/>
</dbReference>
<dbReference type="InterPro" id="IPR001810">
    <property type="entry name" value="F-box_dom"/>
</dbReference>
<evidence type="ECO:0000256" key="1">
    <source>
        <dbReference type="ARBA" id="ARBA00022441"/>
    </source>
</evidence>
<dbReference type="Gene3D" id="2.120.10.80">
    <property type="entry name" value="Kelch-type beta propeller"/>
    <property type="match status" value="2"/>
</dbReference>
<proteinExistence type="predicted"/>
<dbReference type="EMBL" id="GL832967">
    <property type="protein sequence ID" value="EGD74064.1"/>
    <property type="molecule type" value="Genomic_DNA"/>
</dbReference>
<dbReference type="PANTHER" id="PTHR46093:SF18">
    <property type="entry name" value="FIBRONECTIN TYPE-III DOMAIN-CONTAINING PROTEIN"/>
    <property type="match status" value="1"/>
</dbReference>
<accession>F2UB51</accession>